<evidence type="ECO:0000313" key="5">
    <source>
        <dbReference type="Proteomes" id="UP001249851"/>
    </source>
</evidence>
<dbReference type="PROSITE" id="PS50280">
    <property type="entry name" value="SET"/>
    <property type="match status" value="1"/>
</dbReference>
<dbReference type="CDD" id="cd10529">
    <property type="entry name" value="SET_SETD5-like"/>
    <property type="match status" value="1"/>
</dbReference>
<reference evidence="4" key="2">
    <citation type="journal article" date="2023" name="Science">
        <title>Genomic signatures of disease resistance in endangered staghorn corals.</title>
        <authorList>
            <person name="Vollmer S.V."/>
            <person name="Selwyn J.D."/>
            <person name="Despard B.A."/>
            <person name="Roesel C.L."/>
        </authorList>
    </citation>
    <scope>NUCLEOTIDE SEQUENCE</scope>
    <source>
        <strain evidence="4">K2</strain>
    </source>
</reference>
<organism evidence="4 5">
    <name type="scientific">Acropora cervicornis</name>
    <name type="common">Staghorn coral</name>
    <dbReference type="NCBI Taxonomy" id="6130"/>
    <lineage>
        <taxon>Eukaryota</taxon>
        <taxon>Metazoa</taxon>
        <taxon>Cnidaria</taxon>
        <taxon>Anthozoa</taxon>
        <taxon>Hexacorallia</taxon>
        <taxon>Scleractinia</taxon>
        <taxon>Astrocoeniina</taxon>
        <taxon>Acroporidae</taxon>
        <taxon>Acropora</taxon>
    </lineage>
</organism>
<feature type="compositionally biased region" description="Basic residues" evidence="2">
    <location>
        <begin position="462"/>
        <end position="484"/>
    </location>
</feature>
<comment type="caution">
    <text evidence="4">The sequence shown here is derived from an EMBL/GenBank/DDBJ whole genome shotgun (WGS) entry which is preliminary data.</text>
</comment>
<dbReference type="InterPro" id="IPR046341">
    <property type="entry name" value="SET_dom_sf"/>
</dbReference>
<sequence length="1201" mass="131176">MTVVSAHKPSRSVVSPQPAESSKAPKMPSVASIRHAPLLLDHNYGQPPPMTPPDSISPGPEDADTGNEDDEDDSHIECMGISSDAVPDNYLCDQCQPRMLDREHDDDEDNDSEEDRETPTYTAVSNTPTRITLTAKVSRKRKRGPSKIKVKEHNATHRQKQKPSPGFVPVDEDTNEAWDNTCNSYDDYEELKENIYGKEFEQLALNSIQENGCAPVIANDEQLCKVVEVERFRKGIVTTEDLDKNKCSPYVFYYSEMDHLQLCVDARTHGNDARFARRSCSPNSVVKHFLLNGRVCLGIFSSCPLPKGAEITIPFEFQFEEYHSYMDCACRQEMCAVMKYNSKNQNQNHDAHAQKRLKPYEEDSNSNSQQKMSPLRVSLPNSQGLQGDSDSDIENNPEKQAAKKTREQRKLEVYLKQIEKMEKKEKRKQQTQKDSKQEQVSPVSQQEAPFNNKLATSIKNVKGMKRTMNKRRTGALGVKRKRTRLSSCSSEPLSPDDHSSTASTPTTPMVTSASSQPDAVPESSSGTPSTSPSRAFRFSKDSKQCLEEEVKETPSSGDAVASMKTEPVEQSVASTPGSPITPRDDNDAKPVLNTATSTTEQDPLPDSSDAVTGSDAVCSSTTDSNQLSKDVKKTLPDCLTEISASVVSGTNTPSPCPSTAGSPTSAESSGCSVTTERTSPGPAPGSPLASVKFGQRMSRTSPLYGSLKKRWLFQYLYGQNLTNDRPPNGVRINVNNTMHRPRRLRIFHNLSSEWNETPGTLLSQALREAEPLYVSSPAPLEQPVQIVLADSVNNLQPHREEATTNNEQPFSTEDSLLRIKTSTTPSGTEPPYLNSTVTSATNSAEISQRRPIDPRLGNSCPVSSSGVNPALSPGGGWPVATSAVPALAVTGQPVLSYSQNNDSSGTPGKKKVSLLEYRNRSRNRLSVDLPRPLPPSTAPSTAPVSASVALFSSVIKSAVSLPNLTVSPAPSTITHRPVSSVAEMNGPHLEPVSPDLEDKSGLSQQSSKFPNSSFGRGVYSSRLEIKGAMNADGDSRLKREIQKKHEQLSRKEQEKVLFAEKLTSLISEELQKDSKAKPSSMMGRSPSTSSSESSNPSAEFLVISHSTHLSHSTLAHSTQIPQRSSLLSQFHQPSVNHRIGHPPVYVSQQAAHQLSSPSQPPPRLPSNSPKYLVTSPSGSAHVRFQSPYQGSPSQTAGFFHH</sequence>
<feature type="compositionally biased region" description="Basic and acidic residues" evidence="2">
    <location>
        <begin position="349"/>
        <end position="361"/>
    </location>
</feature>
<dbReference type="SMART" id="SM00317">
    <property type="entry name" value="SET"/>
    <property type="match status" value="1"/>
</dbReference>
<feature type="compositionally biased region" description="Polar residues" evidence="2">
    <location>
        <begin position="379"/>
        <end position="388"/>
    </location>
</feature>
<dbReference type="PANTHER" id="PTHR46462:SF3">
    <property type="entry name" value="UPSET, ISOFORM A"/>
    <property type="match status" value="1"/>
</dbReference>
<dbReference type="GO" id="GO:0006355">
    <property type="term" value="P:regulation of DNA-templated transcription"/>
    <property type="evidence" value="ECO:0007669"/>
    <property type="project" value="TreeGrafter"/>
</dbReference>
<feature type="region of interest" description="Disordered" evidence="2">
    <location>
        <begin position="983"/>
        <end position="1014"/>
    </location>
</feature>
<feature type="compositionally biased region" description="Acidic residues" evidence="2">
    <location>
        <begin position="104"/>
        <end position="116"/>
    </location>
</feature>
<name>A0AAD9VEJ7_ACRCE</name>
<dbReference type="InterPro" id="IPR001214">
    <property type="entry name" value="SET_dom"/>
</dbReference>
<feature type="compositionally biased region" description="Low complexity" evidence="2">
    <location>
        <begin position="1078"/>
        <end position="1097"/>
    </location>
</feature>
<feature type="compositionally biased region" description="Polar residues" evidence="2">
    <location>
        <begin position="119"/>
        <end position="132"/>
    </location>
</feature>
<feature type="compositionally biased region" description="Polar residues" evidence="2">
    <location>
        <begin position="647"/>
        <end position="678"/>
    </location>
</feature>
<feature type="compositionally biased region" description="Basic and acidic residues" evidence="2">
    <location>
        <begin position="396"/>
        <end position="409"/>
    </location>
</feature>
<feature type="compositionally biased region" description="Polar residues" evidence="2">
    <location>
        <begin position="500"/>
        <end position="517"/>
    </location>
</feature>
<dbReference type="Proteomes" id="UP001249851">
    <property type="component" value="Unassembled WGS sequence"/>
</dbReference>
<proteinExistence type="predicted"/>
<feature type="compositionally biased region" description="Low complexity" evidence="2">
    <location>
        <begin position="1148"/>
        <end position="1157"/>
    </location>
</feature>
<dbReference type="GO" id="GO:0006325">
    <property type="term" value="P:chromatin organization"/>
    <property type="evidence" value="ECO:0007669"/>
    <property type="project" value="UniProtKB-KW"/>
</dbReference>
<dbReference type="GO" id="GO:0070210">
    <property type="term" value="C:Rpd3L-Expanded complex"/>
    <property type="evidence" value="ECO:0007669"/>
    <property type="project" value="TreeGrafter"/>
</dbReference>
<feature type="region of interest" description="Disordered" evidence="2">
    <location>
        <begin position="923"/>
        <end position="942"/>
    </location>
</feature>
<feature type="region of interest" description="Disordered" evidence="2">
    <location>
        <begin position="346"/>
        <end position="409"/>
    </location>
</feature>
<evidence type="ECO:0000256" key="2">
    <source>
        <dbReference type="SAM" id="MobiDB-lite"/>
    </source>
</evidence>
<feature type="compositionally biased region" description="Basic residues" evidence="2">
    <location>
        <begin position="137"/>
        <end position="148"/>
    </location>
</feature>
<dbReference type="SUPFAM" id="SSF82199">
    <property type="entry name" value="SET domain"/>
    <property type="match status" value="1"/>
</dbReference>
<dbReference type="Pfam" id="PF00856">
    <property type="entry name" value="SET"/>
    <property type="match status" value="1"/>
</dbReference>
<dbReference type="PANTHER" id="PTHR46462">
    <property type="entry name" value="UPSET, ISOFORM A"/>
    <property type="match status" value="1"/>
</dbReference>
<feature type="compositionally biased region" description="Polar residues" evidence="2">
    <location>
        <begin position="1001"/>
        <end position="1014"/>
    </location>
</feature>
<keyword evidence="1" id="KW-0156">Chromatin regulator</keyword>
<feature type="compositionally biased region" description="Polar residues" evidence="2">
    <location>
        <begin position="438"/>
        <end position="459"/>
    </location>
</feature>
<feature type="region of interest" description="Disordered" evidence="2">
    <location>
        <begin position="821"/>
        <end position="855"/>
    </location>
</feature>
<evidence type="ECO:0000259" key="3">
    <source>
        <dbReference type="PROSITE" id="PS50280"/>
    </source>
</evidence>
<accession>A0AAD9VEJ7</accession>
<feature type="domain" description="SET" evidence="3">
    <location>
        <begin position="219"/>
        <end position="316"/>
    </location>
</feature>
<feature type="compositionally biased region" description="Basic and acidic residues" evidence="2">
    <location>
        <begin position="538"/>
        <end position="552"/>
    </location>
</feature>
<dbReference type="EMBL" id="JARQWQ010000006">
    <property type="protein sequence ID" value="KAK2571082.1"/>
    <property type="molecule type" value="Genomic_DNA"/>
</dbReference>
<evidence type="ECO:0000256" key="1">
    <source>
        <dbReference type="ARBA" id="ARBA00022853"/>
    </source>
</evidence>
<dbReference type="GO" id="GO:0034967">
    <property type="term" value="C:Set3 complex"/>
    <property type="evidence" value="ECO:0007669"/>
    <property type="project" value="TreeGrafter"/>
</dbReference>
<dbReference type="InterPro" id="IPR013083">
    <property type="entry name" value="Znf_RING/FYVE/PHD"/>
</dbReference>
<feature type="compositionally biased region" description="Low complexity" evidence="2">
    <location>
        <begin position="523"/>
        <end position="533"/>
    </location>
</feature>
<reference evidence="4" key="1">
    <citation type="journal article" date="2023" name="G3 (Bethesda)">
        <title>Whole genome assembly and annotation of the endangered Caribbean coral Acropora cervicornis.</title>
        <authorList>
            <person name="Selwyn J.D."/>
            <person name="Vollmer S.V."/>
        </authorList>
    </citation>
    <scope>NUCLEOTIDE SEQUENCE</scope>
    <source>
        <strain evidence="4">K2</strain>
    </source>
</reference>
<feature type="compositionally biased region" description="Acidic residues" evidence="2">
    <location>
        <begin position="61"/>
        <end position="74"/>
    </location>
</feature>
<gene>
    <name evidence="4" type="ORF">P5673_003639</name>
</gene>
<dbReference type="Gene3D" id="3.30.40.10">
    <property type="entry name" value="Zinc/RING finger domain, C3HC4 (zinc finger)"/>
    <property type="match status" value="1"/>
</dbReference>
<feature type="region of interest" description="Disordered" evidence="2">
    <location>
        <begin position="647"/>
        <end position="690"/>
    </location>
</feature>
<feature type="region of interest" description="Disordered" evidence="2">
    <location>
        <begin position="1148"/>
        <end position="1201"/>
    </location>
</feature>
<dbReference type="AlphaFoldDB" id="A0AAD9VEJ7"/>
<protein>
    <submittedName>
        <fullName evidence="4">Inactive histone-lysine N-methyltransferase 2E</fullName>
    </submittedName>
</protein>
<feature type="region of interest" description="Disordered" evidence="2">
    <location>
        <begin position="1"/>
        <end position="173"/>
    </location>
</feature>
<feature type="region of interest" description="Disordered" evidence="2">
    <location>
        <begin position="1069"/>
        <end position="1097"/>
    </location>
</feature>
<feature type="compositionally biased region" description="Polar residues" evidence="2">
    <location>
        <begin position="1186"/>
        <end position="1201"/>
    </location>
</feature>
<evidence type="ECO:0000313" key="4">
    <source>
        <dbReference type="EMBL" id="KAK2571082.1"/>
    </source>
</evidence>
<dbReference type="Gene3D" id="2.170.270.10">
    <property type="entry name" value="SET domain"/>
    <property type="match status" value="1"/>
</dbReference>
<keyword evidence="5" id="KW-1185">Reference proteome</keyword>
<feature type="compositionally biased region" description="Polar residues" evidence="2">
    <location>
        <begin position="821"/>
        <end position="846"/>
    </location>
</feature>
<feature type="compositionally biased region" description="Polar residues" evidence="2">
    <location>
        <begin position="617"/>
        <end position="628"/>
    </location>
</feature>
<feature type="region of interest" description="Disordered" evidence="2">
    <location>
        <begin position="422"/>
        <end position="628"/>
    </location>
</feature>